<dbReference type="AlphaFoldDB" id="A0A8S1DND1"/>
<dbReference type="InterPro" id="IPR028226">
    <property type="entry name" value="LIN37"/>
</dbReference>
<feature type="region of interest" description="Disordered" evidence="1">
    <location>
        <begin position="1"/>
        <end position="25"/>
    </location>
</feature>
<comment type="caution">
    <text evidence="2">The sequence shown here is derived from an EMBL/GenBank/DDBJ whole genome shotgun (WGS) entry which is preliminary data.</text>
</comment>
<reference evidence="2 3" key="1">
    <citation type="submission" date="2020-04" db="EMBL/GenBank/DDBJ databases">
        <authorList>
            <person name="Alioto T."/>
            <person name="Alioto T."/>
            <person name="Gomez Garrido J."/>
        </authorList>
    </citation>
    <scope>NUCLEOTIDE SEQUENCE [LARGE SCALE GENOMIC DNA]</scope>
</reference>
<sequence>MPPKRRSVKTKSKDEEEPTEMILPDGEMEAEAEVAAAVDHLLFTPEKEAVEEAASSAQPISMASLSMARSRLTTLLSKIHREEAEHETARSSPLTDIHAGDDADGRDSPSFKIKSESVAVPSKKRRRREVQETGGPHHSYVMKLFDRSVDLAQFNEKTALYPVCRAWMANKPRHVSKPISPDSDEEYDYLELGNEELGSIVRKMPPAEAKTEAHNRVPHNLPIKSNNDTIVKQEDCDESLLEEHKQHWRQVKRDWVQAAFKNETRYGKSIKMIEDIYKRAQELYS</sequence>
<name>A0A8S1DND1_9INSE</name>
<dbReference type="Pfam" id="PF15306">
    <property type="entry name" value="LIN37"/>
    <property type="match status" value="1"/>
</dbReference>
<dbReference type="GO" id="GO:0017053">
    <property type="term" value="C:transcription repressor complex"/>
    <property type="evidence" value="ECO:0007669"/>
    <property type="project" value="InterPro"/>
</dbReference>
<evidence type="ECO:0008006" key="4">
    <source>
        <dbReference type="Google" id="ProtNLM"/>
    </source>
</evidence>
<feature type="compositionally biased region" description="Basic and acidic residues" evidence="1">
    <location>
        <begin position="98"/>
        <end position="115"/>
    </location>
</feature>
<feature type="compositionally biased region" description="Basic and acidic residues" evidence="1">
    <location>
        <begin position="79"/>
        <end position="89"/>
    </location>
</feature>
<evidence type="ECO:0000313" key="2">
    <source>
        <dbReference type="EMBL" id="CAB3382076.1"/>
    </source>
</evidence>
<evidence type="ECO:0000256" key="1">
    <source>
        <dbReference type="SAM" id="MobiDB-lite"/>
    </source>
</evidence>
<feature type="region of interest" description="Disordered" evidence="1">
    <location>
        <begin position="78"/>
        <end position="135"/>
    </location>
</feature>
<dbReference type="Proteomes" id="UP000494165">
    <property type="component" value="Unassembled WGS sequence"/>
</dbReference>
<dbReference type="OrthoDB" id="6287771at2759"/>
<evidence type="ECO:0000313" key="3">
    <source>
        <dbReference type="Proteomes" id="UP000494165"/>
    </source>
</evidence>
<proteinExistence type="predicted"/>
<dbReference type="EMBL" id="CADEPI010000256">
    <property type="protein sequence ID" value="CAB3382076.1"/>
    <property type="molecule type" value="Genomic_DNA"/>
</dbReference>
<feature type="compositionally biased region" description="Basic residues" evidence="1">
    <location>
        <begin position="1"/>
        <end position="10"/>
    </location>
</feature>
<keyword evidence="3" id="KW-1185">Reference proteome</keyword>
<dbReference type="GO" id="GO:0031523">
    <property type="term" value="C:Myb complex"/>
    <property type="evidence" value="ECO:0007669"/>
    <property type="project" value="TreeGrafter"/>
</dbReference>
<organism evidence="2 3">
    <name type="scientific">Cloeon dipterum</name>
    <dbReference type="NCBI Taxonomy" id="197152"/>
    <lineage>
        <taxon>Eukaryota</taxon>
        <taxon>Metazoa</taxon>
        <taxon>Ecdysozoa</taxon>
        <taxon>Arthropoda</taxon>
        <taxon>Hexapoda</taxon>
        <taxon>Insecta</taxon>
        <taxon>Pterygota</taxon>
        <taxon>Palaeoptera</taxon>
        <taxon>Ephemeroptera</taxon>
        <taxon>Pisciforma</taxon>
        <taxon>Baetidae</taxon>
        <taxon>Cloeon</taxon>
    </lineage>
</organism>
<protein>
    <recommendedName>
        <fullName evidence="4">Protein lin-37 homolog</fullName>
    </recommendedName>
</protein>
<gene>
    <name evidence="2" type="ORF">CLODIP_2_CD13184</name>
</gene>
<dbReference type="GO" id="GO:0000122">
    <property type="term" value="P:negative regulation of transcription by RNA polymerase II"/>
    <property type="evidence" value="ECO:0007669"/>
    <property type="project" value="TreeGrafter"/>
</dbReference>
<accession>A0A8S1DND1</accession>
<dbReference type="PANTHER" id="PTHR31336:SF3">
    <property type="entry name" value="PROTEIN LIN-37 HOMOLOG"/>
    <property type="match status" value="1"/>
</dbReference>
<dbReference type="PANTHER" id="PTHR31336">
    <property type="entry name" value="LIN37 HOMOLOG"/>
    <property type="match status" value="1"/>
</dbReference>